<dbReference type="EMBL" id="CP102381">
    <property type="protein sequence ID" value="WEJ61559.1"/>
    <property type="molecule type" value="Genomic_DNA"/>
</dbReference>
<dbReference type="InterPro" id="IPR006015">
    <property type="entry name" value="Universal_stress_UspA"/>
</dbReference>
<dbReference type="PIRSF" id="PIRSF006276">
    <property type="entry name" value="UspA"/>
    <property type="match status" value="1"/>
</dbReference>
<dbReference type="PANTHER" id="PTHR46268:SF6">
    <property type="entry name" value="UNIVERSAL STRESS PROTEIN UP12"/>
    <property type="match status" value="1"/>
</dbReference>
<evidence type="ECO:0000256" key="2">
    <source>
        <dbReference type="PIRNR" id="PIRNR006276"/>
    </source>
</evidence>
<evidence type="ECO:0000256" key="1">
    <source>
        <dbReference type="ARBA" id="ARBA00008791"/>
    </source>
</evidence>
<dbReference type="RefSeq" id="WP_275593818.1">
    <property type="nucleotide sequence ID" value="NZ_CP102381.1"/>
</dbReference>
<dbReference type="Gene3D" id="3.40.50.620">
    <property type="entry name" value="HUPs"/>
    <property type="match status" value="1"/>
</dbReference>
<organism evidence="4 5">
    <name type="scientific">Thiomicrorhabdus lithotrophica</name>
    <dbReference type="NCBI Taxonomy" id="2949997"/>
    <lineage>
        <taxon>Bacteria</taxon>
        <taxon>Pseudomonadati</taxon>
        <taxon>Pseudomonadota</taxon>
        <taxon>Gammaproteobacteria</taxon>
        <taxon>Thiotrichales</taxon>
        <taxon>Piscirickettsiaceae</taxon>
        <taxon>Thiomicrorhabdus</taxon>
    </lineage>
</organism>
<keyword evidence="2" id="KW-0963">Cytoplasm</keyword>
<name>A0ABY8C6G6_9GAMM</name>
<comment type="similarity">
    <text evidence="1 2">Belongs to the universal stress protein A family.</text>
</comment>
<dbReference type="Pfam" id="PF00582">
    <property type="entry name" value="Usp"/>
    <property type="match status" value="1"/>
</dbReference>
<feature type="domain" description="UspA" evidence="3">
    <location>
        <begin position="10"/>
        <end position="152"/>
    </location>
</feature>
<comment type="subcellular location">
    <subcellularLocation>
        <location evidence="2">Cytoplasm</location>
    </subcellularLocation>
</comment>
<dbReference type="PRINTS" id="PR01438">
    <property type="entry name" value="UNVRSLSTRESS"/>
</dbReference>
<proteinExistence type="inferred from homology"/>
<evidence type="ECO:0000259" key="3">
    <source>
        <dbReference type="Pfam" id="PF00582"/>
    </source>
</evidence>
<gene>
    <name evidence="4" type="ORF">NR989_05960</name>
</gene>
<reference evidence="4 5" key="1">
    <citation type="submission" date="2022-06" db="EMBL/GenBank/DDBJ databases">
        <title>Thiomicrohabdus sp. nov, an obligately chemolithoautotrophic, sulfur-oxidizing bacterium isolated from beach of Guanyin Mountain. Amoy.</title>
        <authorList>
            <person name="Zhu H."/>
        </authorList>
    </citation>
    <scope>NUCLEOTIDE SEQUENCE [LARGE SCALE GENOMIC DNA]</scope>
    <source>
        <strain evidence="4 5">XGS-01</strain>
    </source>
</reference>
<dbReference type="PANTHER" id="PTHR46268">
    <property type="entry name" value="STRESS RESPONSE PROTEIN NHAX"/>
    <property type="match status" value="1"/>
</dbReference>
<evidence type="ECO:0000313" key="5">
    <source>
        <dbReference type="Proteomes" id="UP001222275"/>
    </source>
</evidence>
<accession>A0ABY8C6G6</accession>
<dbReference type="CDD" id="cd00293">
    <property type="entry name" value="USP-like"/>
    <property type="match status" value="1"/>
</dbReference>
<protein>
    <recommendedName>
        <fullName evidence="2">Universal stress protein</fullName>
    </recommendedName>
</protein>
<keyword evidence="5" id="KW-1185">Reference proteome</keyword>
<sequence>MEKLDINNAMYKQVLVAVDFSENSYLAIEKAQKMAKFCGANIELIHVVEIPTYPILEDVAVMGMPGIWDDDIAKSLISASDEKLKKLANDIDVISFKTIEGIASIDIVEYAKQNKCDLIVMGTHGISGFKALIGSTTNSIVNHACCDVLAVKLKD</sequence>
<dbReference type="InterPro" id="IPR014729">
    <property type="entry name" value="Rossmann-like_a/b/a_fold"/>
</dbReference>
<dbReference type="Proteomes" id="UP001222275">
    <property type="component" value="Chromosome"/>
</dbReference>
<dbReference type="SUPFAM" id="SSF52402">
    <property type="entry name" value="Adenine nucleotide alpha hydrolases-like"/>
    <property type="match status" value="1"/>
</dbReference>
<evidence type="ECO:0000313" key="4">
    <source>
        <dbReference type="EMBL" id="WEJ61559.1"/>
    </source>
</evidence>
<dbReference type="InterPro" id="IPR006016">
    <property type="entry name" value="UspA"/>
</dbReference>